<dbReference type="InterPro" id="IPR001466">
    <property type="entry name" value="Beta-lactam-related"/>
</dbReference>
<dbReference type="PANTHER" id="PTHR46825:SF7">
    <property type="entry name" value="D-ALANYL-D-ALANINE CARBOXYPEPTIDASE"/>
    <property type="match status" value="1"/>
</dbReference>
<evidence type="ECO:0000313" key="3">
    <source>
        <dbReference type="EMBL" id="KTD17754.1"/>
    </source>
</evidence>
<feature type="domain" description="Beta-lactamase-related" evidence="2">
    <location>
        <begin position="50"/>
        <end position="380"/>
    </location>
</feature>
<dbReference type="Pfam" id="PF00144">
    <property type="entry name" value="Beta-lactamase"/>
    <property type="match status" value="1"/>
</dbReference>
<gene>
    <name evidence="3" type="ORF">Ljor_2060</name>
</gene>
<feature type="chain" id="PRO_5006914647" evidence="1">
    <location>
        <begin position="19"/>
        <end position="403"/>
    </location>
</feature>
<comment type="caution">
    <text evidence="3">The sequence shown here is derived from an EMBL/GenBank/DDBJ whole genome shotgun (WGS) entry which is preliminary data.</text>
</comment>
<proteinExistence type="predicted"/>
<dbReference type="RefSeq" id="WP_082647181.1">
    <property type="nucleotide sequence ID" value="NZ_CAAAIC010000001.1"/>
</dbReference>
<dbReference type="Gene3D" id="3.40.710.10">
    <property type="entry name" value="DD-peptidase/beta-lactamase superfamily"/>
    <property type="match status" value="1"/>
</dbReference>
<dbReference type="InterPro" id="IPR050491">
    <property type="entry name" value="AmpC-like"/>
</dbReference>
<sequence length="403" mass="45494">MKCLYFLFLASISTCLSASTPPTKAPLTPNAAITRMLQAHLEKYGKDEFFSAIQVSVKVKDQLNTYVAGRRSRQADSEPITPEDLFDIGSITKSFTASLALLAEGENKLKLTAPVSNYLNDYPHWGDINLNRLLNMSSGIPNYSDAPKINYLMSQNLRQFWNATDLLALVYPKNVNPPRKPGYFYSNTGYILIQLILEKIHQTPFQALITDKIIKPLDLKNTFYPVPEYPAEVSKRLVHGYSYNIYDNPELLGQDVTDNNLSWAGAAGAVVANSEDVIHWVYELFLGNKLLNAHQKEQMQTLVSLSSGLPLKITHSKEPYGFGLGIAQGFDAKIGHYWFYEGETLGYRAIYMYVPCNEIIISALFNSATNQENDHARELVQNIYHYLLQQNQLLICEKKEDEA</sequence>
<dbReference type="Proteomes" id="UP000055035">
    <property type="component" value="Unassembled WGS sequence"/>
</dbReference>
<organism evidence="3 4">
    <name type="scientific">Legionella jordanis</name>
    <dbReference type="NCBI Taxonomy" id="456"/>
    <lineage>
        <taxon>Bacteria</taxon>
        <taxon>Pseudomonadati</taxon>
        <taxon>Pseudomonadota</taxon>
        <taxon>Gammaproteobacteria</taxon>
        <taxon>Legionellales</taxon>
        <taxon>Legionellaceae</taxon>
        <taxon>Legionella</taxon>
    </lineage>
</organism>
<reference evidence="3 4" key="1">
    <citation type="submission" date="2015-11" db="EMBL/GenBank/DDBJ databases">
        <title>Genomic analysis of 38 Legionella species identifies large and diverse effector repertoires.</title>
        <authorList>
            <person name="Burstein D."/>
            <person name="Amaro F."/>
            <person name="Zusman T."/>
            <person name="Lifshitz Z."/>
            <person name="Cohen O."/>
            <person name="Gilbert J.A."/>
            <person name="Pupko T."/>
            <person name="Shuman H.A."/>
            <person name="Segal G."/>
        </authorList>
    </citation>
    <scope>NUCLEOTIDE SEQUENCE [LARGE SCALE GENOMIC DNA]</scope>
    <source>
        <strain evidence="3 4">BL-540</strain>
    </source>
</reference>
<evidence type="ECO:0000313" key="4">
    <source>
        <dbReference type="Proteomes" id="UP000055035"/>
    </source>
</evidence>
<dbReference type="OrthoDB" id="9799367at2"/>
<keyword evidence="1" id="KW-0732">Signal</keyword>
<dbReference type="GO" id="GO:0004180">
    <property type="term" value="F:carboxypeptidase activity"/>
    <property type="evidence" value="ECO:0007669"/>
    <property type="project" value="UniProtKB-KW"/>
</dbReference>
<dbReference type="AlphaFoldDB" id="A0A0W0VCB6"/>
<keyword evidence="4" id="KW-1185">Reference proteome</keyword>
<dbReference type="EMBL" id="LNYJ01000011">
    <property type="protein sequence ID" value="KTD17754.1"/>
    <property type="molecule type" value="Genomic_DNA"/>
</dbReference>
<protein>
    <submittedName>
        <fullName evidence="3">D-alanyl-D-alanine carboxypeptidase</fullName>
    </submittedName>
</protein>
<keyword evidence="3" id="KW-0645">Protease</keyword>
<feature type="signal peptide" evidence="1">
    <location>
        <begin position="1"/>
        <end position="18"/>
    </location>
</feature>
<evidence type="ECO:0000256" key="1">
    <source>
        <dbReference type="SAM" id="SignalP"/>
    </source>
</evidence>
<dbReference type="PATRIC" id="fig|456.5.peg.2205"/>
<name>A0A0W0VCB6_9GAMM</name>
<dbReference type="InterPro" id="IPR012338">
    <property type="entry name" value="Beta-lactam/transpept-like"/>
</dbReference>
<keyword evidence="3" id="KW-0378">Hydrolase</keyword>
<keyword evidence="3" id="KW-0121">Carboxypeptidase</keyword>
<dbReference type="STRING" id="456.Ljor_2060"/>
<dbReference type="SUPFAM" id="SSF56601">
    <property type="entry name" value="beta-lactamase/transpeptidase-like"/>
    <property type="match status" value="1"/>
</dbReference>
<accession>A0A0W0VCB6</accession>
<dbReference type="PANTHER" id="PTHR46825">
    <property type="entry name" value="D-ALANYL-D-ALANINE-CARBOXYPEPTIDASE/ENDOPEPTIDASE AMPH"/>
    <property type="match status" value="1"/>
</dbReference>
<evidence type="ECO:0000259" key="2">
    <source>
        <dbReference type="Pfam" id="PF00144"/>
    </source>
</evidence>